<reference evidence="4 5" key="1">
    <citation type="journal article" date="2015" name="Genome Biol. Evol.">
        <title>Comparative Genomics of a Bacterivorous Green Alga Reveals Evolutionary Causalities and Consequences of Phago-Mixotrophic Mode of Nutrition.</title>
        <authorList>
            <person name="Burns J.A."/>
            <person name="Paasch A."/>
            <person name="Narechania A."/>
            <person name="Kim E."/>
        </authorList>
    </citation>
    <scope>NUCLEOTIDE SEQUENCE [LARGE SCALE GENOMIC DNA]</scope>
    <source>
        <strain evidence="4 5">PLY_AMNH</strain>
    </source>
</reference>
<protein>
    <recommendedName>
        <fullName evidence="3">Sialidase domain-containing protein</fullName>
    </recommendedName>
</protein>
<dbReference type="EMBL" id="LGRX02034210">
    <property type="protein sequence ID" value="KAK3238455.1"/>
    <property type="molecule type" value="Genomic_DNA"/>
</dbReference>
<sequence length="750" mass="83641">MRRQYTIAFSLYLVLWLSFAFKTCAVLTRREVTEERLIGWKGEVPRLHSQRLKESDQSAIYAVDHQQIHNDATRAQNRRAMPLLLHSNVNERRDALQSLRANAFPQIANWESSRAADSNSATGLWRGAFRVPASPSTLARPTRAQPLAAISFSARGKQSATDFDFNLDAMKSSSHTAAILEVSPPESDSLQPNSPSSHKAPDRVSLQPNSPSSHKGQKASSERTSVVGTEADDFFGSSLRDRGDNDGDTSLVSEPGDVDANDGTDVATSDDNLVDTDTVAAGEEAEIDVGTEGRKAPPGNTRDSDSDVDGINIKHGAVPMFPPSSHTQIFSNQENGMKYSHMVTIEYLPDGYLMAAWQVSLEMEGAFDQHLMWARSRNKRGTQWGDGERVPLRKDLGVWAPVLHCDQDGTMWLFYAENEKRCFHPPLKTPERSLPQRWVIGGSIMAVTMPKGSREWSEPFTIYSAKDDEEPPKIIANKLVVLSTGEWVLPFWRQRVMHACPTKHRHTSAGVLISKDLGATWSAHGSLMIRHVTHWIIEGVVIELGDKVLQMFLRSTEGHMYRSLSYDRGATWSSAEATAIRNPDSKIHALRLRQGGHVLIYNDHGKEARIGKAMHGTKHRGNLTLYLSLDDAVTWQGLGQLDIMSKHEDVQFHYPTLLEAGHGRMLVAYSRAYIDRESARAPFEDGIWLAEVKYENDLDIFEAGPLPLMRATPKNHSERIGDRIGCPSYTIGGFRVGCEYLHIYVVARMP</sequence>
<feature type="compositionally biased region" description="Polar residues" evidence="1">
    <location>
        <begin position="206"/>
        <end position="227"/>
    </location>
</feature>
<proteinExistence type="predicted"/>
<dbReference type="CDD" id="cd15482">
    <property type="entry name" value="Sialidase_non-viral"/>
    <property type="match status" value="1"/>
</dbReference>
<feature type="signal peptide" evidence="2">
    <location>
        <begin position="1"/>
        <end position="25"/>
    </location>
</feature>
<evidence type="ECO:0000256" key="2">
    <source>
        <dbReference type="SAM" id="SignalP"/>
    </source>
</evidence>
<dbReference type="Proteomes" id="UP001190700">
    <property type="component" value="Unassembled WGS sequence"/>
</dbReference>
<dbReference type="InterPro" id="IPR011040">
    <property type="entry name" value="Sialidase"/>
</dbReference>
<accession>A0AAE0BM39</accession>
<feature type="domain" description="Sialidase" evidence="3">
    <location>
        <begin position="352"/>
        <end position="665"/>
    </location>
</feature>
<organism evidence="4 5">
    <name type="scientific">Cymbomonas tetramitiformis</name>
    <dbReference type="NCBI Taxonomy" id="36881"/>
    <lineage>
        <taxon>Eukaryota</taxon>
        <taxon>Viridiplantae</taxon>
        <taxon>Chlorophyta</taxon>
        <taxon>Pyramimonadophyceae</taxon>
        <taxon>Pyramimonadales</taxon>
        <taxon>Pyramimonadaceae</taxon>
        <taxon>Cymbomonas</taxon>
    </lineage>
</organism>
<feature type="region of interest" description="Disordered" evidence="1">
    <location>
        <begin position="183"/>
        <end position="274"/>
    </location>
</feature>
<dbReference type="SUPFAM" id="SSF50939">
    <property type="entry name" value="Sialidases"/>
    <property type="match status" value="1"/>
</dbReference>
<dbReference type="PANTHER" id="PTHR43752:SF2">
    <property type="entry name" value="BNR_ASP-BOX REPEAT FAMILY PROTEIN"/>
    <property type="match status" value="1"/>
</dbReference>
<name>A0AAE0BM39_9CHLO</name>
<dbReference type="PANTHER" id="PTHR43752">
    <property type="entry name" value="BNR/ASP-BOX REPEAT FAMILY PROTEIN"/>
    <property type="match status" value="1"/>
</dbReference>
<evidence type="ECO:0000313" key="5">
    <source>
        <dbReference type="Proteomes" id="UP001190700"/>
    </source>
</evidence>
<dbReference type="InterPro" id="IPR036278">
    <property type="entry name" value="Sialidase_sf"/>
</dbReference>
<dbReference type="Pfam" id="PF13088">
    <property type="entry name" value="BNR_2"/>
    <property type="match status" value="1"/>
</dbReference>
<evidence type="ECO:0000256" key="1">
    <source>
        <dbReference type="SAM" id="MobiDB-lite"/>
    </source>
</evidence>
<comment type="caution">
    <text evidence="4">The sequence shown here is derived from an EMBL/GenBank/DDBJ whole genome shotgun (WGS) entry which is preliminary data.</text>
</comment>
<dbReference type="Gene3D" id="2.120.10.10">
    <property type="match status" value="1"/>
</dbReference>
<gene>
    <name evidence="4" type="ORF">CYMTET_51532</name>
</gene>
<evidence type="ECO:0000313" key="4">
    <source>
        <dbReference type="EMBL" id="KAK3238455.1"/>
    </source>
</evidence>
<evidence type="ECO:0000259" key="3">
    <source>
        <dbReference type="Pfam" id="PF13088"/>
    </source>
</evidence>
<feature type="chain" id="PRO_5042046207" description="Sialidase domain-containing protein" evidence="2">
    <location>
        <begin position="26"/>
        <end position="750"/>
    </location>
</feature>
<keyword evidence="5" id="KW-1185">Reference proteome</keyword>
<dbReference type="AlphaFoldDB" id="A0AAE0BM39"/>
<keyword evidence="2" id="KW-0732">Signal</keyword>
<feature type="compositionally biased region" description="Polar residues" evidence="1">
    <location>
        <begin position="186"/>
        <end position="197"/>
    </location>
</feature>